<evidence type="ECO:0000256" key="2">
    <source>
        <dbReference type="SAM" id="Phobius"/>
    </source>
</evidence>
<dbReference type="Proteomes" id="UP000236333">
    <property type="component" value="Unassembled WGS sequence"/>
</dbReference>
<dbReference type="OrthoDB" id="525938at2759"/>
<evidence type="ECO:0000313" key="3">
    <source>
        <dbReference type="EMBL" id="PNH09145.1"/>
    </source>
</evidence>
<feature type="region of interest" description="Disordered" evidence="1">
    <location>
        <begin position="57"/>
        <end position="80"/>
    </location>
</feature>
<proteinExistence type="predicted"/>
<keyword evidence="2" id="KW-0812">Transmembrane</keyword>
<evidence type="ECO:0000256" key="1">
    <source>
        <dbReference type="SAM" id="MobiDB-lite"/>
    </source>
</evidence>
<keyword evidence="2" id="KW-0472">Membrane</keyword>
<evidence type="ECO:0000313" key="4">
    <source>
        <dbReference type="Proteomes" id="UP000236333"/>
    </source>
</evidence>
<organism evidence="3 4">
    <name type="scientific">Tetrabaena socialis</name>
    <dbReference type="NCBI Taxonomy" id="47790"/>
    <lineage>
        <taxon>Eukaryota</taxon>
        <taxon>Viridiplantae</taxon>
        <taxon>Chlorophyta</taxon>
        <taxon>core chlorophytes</taxon>
        <taxon>Chlorophyceae</taxon>
        <taxon>CS clade</taxon>
        <taxon>Chlamydomonadales</taxon>
        <taxon>Tetrabaenaceae</taxon>
        <taxon>Tetrabaena</taxon>
    </lineage>
</organism>
<reference evidence="3 4" key="1">
    <citation type="journal article" date="2017" name="Mol. Biol. Evol.">
        <title>The 4-celled Tetrabaena socialis nuclear genome reveals the essential components for genetic control of cell number at the origin of multicellularity in the volvocine lineage.</title>
        <authorList>
            <person name="Featherston J."/>
            <person name="Arakaki Y."/>
            <person name="Hanschen E.R."/>
            <person name="Ferris P.J."/>
            <person name="Michod R.E."/>
            <person name="Olson B.J.S.C."/>
            <person name="Nozaki H."/>
            <person name="Durand P.M."/>
        </authorList>
    </citation>
    <scope>NUCLEOTIDE SEQUENCE [LARGE SCALE GENOMIC DNA]</scope>
    <source>
        <strain evidence="3 4">NIES-571</strain>
    </source>
</reference>
<feature type="compositionally biased region" description="Low complexity" evidence="1">
    <location>
        <begin position="63"/>
        <end position="73"/>
    </location>
</feature>
<keyword evidence="2" id="KW-1133">Transmembrane helix</keyword>
<comment type="caution">
    <text evidence="3">The sequence shown here is derived from an EMBL/GenBank/DDBJ whole genome shotgun (WGS) entry which is preliminary data.</text>
</comment>
<dbReference type="AlphaFoldDB" id="A0A2J8A9G7"/>
<protein>
    <submittedName>
        <fullName evidence="3">Uncharacterized protein</fullName>
    </submittedName>
</protein>
<sequence>MAKHVILGHEHKPHHKEAWQVDLAGLVVILVACHAVAFFFWAWLLYKSRKANATGVSKGVKWGGARSSSPARRSGGGAAGAAGVFGWRTPREVLVQHRSKVLGKV</sequence>
<name>A0A2J8A9G7_9CHLO</name>
<dbReference type="EMBL" id="PGGS01000102">
    <property type="protein sequence ID" value="PNH09145.1"/>
    <property type="molecule type" value="Genomic_DNA"/>
</dbReference>
<gene>
    <name evidence="3" type="ORF">TSOC_004267</name>
</gene>
<keyword evidence="4" id="KW-1185">Reference proteome</keyword>
<feature type="transmembrane region" description="Helical" evidence="2">
    <location>
        <begin position="23"/>
        <end position="46"/>
    </location>
</feature>
<dbReference type="PROSITE" id="PS51257">
    <property type="entry name" value="PROKAR_LIPOPROTEIN"/>
    <property type="match status" value="1"/>
</dbReference>
<accession>A0A2J8A9G7</accession>